<evidence type="ECO:0000313" key="1">
    <source>
        <dbReference type="EMBL" id="KAJ8668515.1"/>
    </source>
</evidence>
<protein>
    <submittedName>
        <fullName evidence="1">Uncharacterized protein</fullName>
    </submittedName>
</protein>
<dbReference type="Proteomes" id="UP001239111">
    <property type="component" value="Chromosome 4"/>
</dbReference>
<sequence>MLVEQTVKGIQVGLNTESVLTNREIVCMTPECVRSASKLLEYMDPNVDPCDDFYNFACGSFMKNTVIPSSKSSISTISFAQDDILLKLKKIMDSDADADEDVFLRMLKIFYRSCMDKVSIEKQGIQPLRRLLETLGGWPVIEDNWDESNFSWIDFTWKNKKVGLPIDYFPVPLILKSINKTSNVTDFRRPAVAVHRNLIYVPNNQHEKSFEIEEARLLKAYHNYMVDVAVSFGADRDRAMVELQEALDFEYDLTVKISLPMGISDLKSELTQHRNWTTLKELTNKYPSIPWMEHAQKFLQIRPEEELNENYTVEIASPILFDQFAELLNKTPKRVLANYAIWRLIYDMIDHVGGKIQDVKLKYLRESLGIMEHPHRWEQCIDVIIDKLPGLVDLLYENKYPGNLTRDSVTKIINRIRAQFEKTVEKLDWLSDEARNTAFEKLESMCTLYNVPNKPNLSGLKPELYTQITEFMTDNYFENILKLASAGLFNQRPWLMSSVEVNAYAWQFSNCIELPIGILHETFFKEERPNYMNYAEIGYVIAHEISHGFDNKGVNYDQNGTISNWLRNDSRKEFMKRSQCIVEQYGNFTDDEVQLTLDGVNVLNENIADNSGQKWAYFAYEDWALQNGSEFLLPGVNFTQEQIFWISMAQTECQKYRPGSLRSRIISDVHSPAHFRVIGAMSNLAEFSRDFECPIGSRMNPEVKCTVW</sequence>
<comment type="caution">
    <text evidence="1">The sequence shown here is derived from an EMBL/GenBank/DDBJ whole genome shotgun (WGS) entry which is preliminary data.</text>
</comment>
<reference evidence="1" key="1">
    <citation type="submission" date="2023-04" db="EMBL/GenBank/DDBJ databases">
        <title>A chromosome-level genome assembly of the parasitoid wasp Eretmocerus hayati.</title>
        <authorList>
            <person name="Zhong Y."/>
            <person name="Liu S."/>
            <person name="Liu Y."/>
        </authorList>
    </citation>
    <scope>NUCLEOTIDE SEQUENCE</scope>
    <source>
        <strain evidence="1">ZJU_SS_LIU_2023</strain>
    </source>
</reference>
<name>A0ACC2NBI1_9HYME</name>
<gene>
    <name evidence="1" type="ORF">QAD02_010178</name>
</gene>
<proteinExistence type="predicted"/>
<evidence type="ECO:0000313" key="2">
    <source>
        <dbReference type="Proteomes" id="UP001239111"/>
    </source>
</evidence>
<accession>A0ACC2NBI1</accession>
<dbReference type="EMBL" id="CM056744">
    <property type="protein sequence ID" value="KAJ8668515.1"/>
    <property type="molecule type" value="Genomic_DNA"/>
</dbReference>
<organism evidence="1 2">
    <name type="scientific">Eretmocerus hayati</name>
    <dbReference type="NCBI Taxonomy" id="131215"/>
    <lineage>
        <taxon>Eukaryota</taxon>
        <taxon>Metazoa</taxon>
        <taxon>Ecdysozoa</taxon>
        <taxon>Arthropoda</taxon>
        <taxon>Hexapoda</taxon>
        <taxon>Insecta</taxon>
        <taxon>Pterygota</taxon>
        <taxon>Neoptera</taxon>
        <taxon>Endopterygota</taxon>
        <taxon>Hymenoptera</taxon>
        <taxon>Apocrita</taxon>
        <taxon>Proctotrupomorpha</taxon>
        <taxon>Chalcidoidea</taxon>
        <taxon>Aphelinidae</taxon>
        <taxon>Aphelininae</taxon>
        <taxon>Eretmocerus</taxon>
    </lineage>
</organism>
<keyword evidence="2" id="KW-1185">Reference proteome</keyword>